<feature type="transmembrane region" description="Helical" evidence="6">
    <location>
        <begin position="217"/>
        <end position="238"/>
    </location>
</feature>
<dbReference type="AlphaFoldDB" id="A0A290S7B4"/>
<gene>
    <name evidence="7" type="ORF">PARC_a2408</name>
</gene>
<feature type="transmembrane region" description="Helical" evidence="6">
    <location>
        <begin position="327"/>
        <end position="349"/>
    </location>
</feature>
<feature type="transmembrane region" description="Helical" evidence="6">
    <location>
        <begin position="382"/>
        <end position="403"/>
    </location>
</feature>
<evidence type="ECO:0000256" key="2">
    <source>
        <dbReference type="ARBA" id="ARBA00022475"/>
    </source>
</evidence>
<dbReference type="EMBL" id="CP011025">
    <property type="protein sequence ID" value="ATC86901.1"/>
    <property type="molecule type" value="Genomic_DNA"/>
</dbReference>
<keyword evidence="4 6" id="KW-1133">Transmembrane helix</keyword>
<evidence type="ECO:0000313" key="7">
    <source>
        <dbReference type="EMBL" id="ATC86901.1"/>
    </source>
</evidence>
<dbReference type="KEGG" id="part:PARC_a2408"/>
<protein>
    <submittedName>
        <fullName evidence="7">Uncharacterized protein</fullName>
    </submittedName>
</protein>
<feature type="transmembrane region" description="Helical" evidence="6">
    <location>
        <begin position="358"/>
        <end position="376"/>
    </location>
</feature>
<reference evidence="7 8" key="1">
    <citation type="journal article" date="2012" name="J. Bacteriol.">
        <title>Genome sequences of type strains of seven species of the marine bacterium Pseudoalteromonas.</title>
        <authorList>
            <person name="Xie B.B."/>
            <person name="Shu Y.L."/>
            <person name="Qin Q.L."/>
            <person name="Rong J.C."/>
            <person name="Zhang X.Y."/>
            <person name="Chen X.L."/>
            <person name="Shi M."/>
            <person name="He H.L."/>
            <person name="Zhou B.C."/>
            <person name="Zhang Y.Z."/>
        </authorList>
    </citation>
    <scope>NUCLEOTIDE SEQUENCE [LARGE SCALE GENOMIC DNA]</scope>
    <source>
        <strain evidence="7 8">A 37-1-2</strain>
    </source>
</reference>
<dbReference type="Proteomes" id="UP000016505">
    <property type="component" value="Chromosome I"/>
</dbReference>
<evidence type="ECO:0000256" key="3">
    <source>
        <dbReference type="ARBA" id="ARBA00022692"/>
    </source>
</evidence>
<feature type="transmembrane region" description="Helical" evidence="6">
    <location>
        <begin position="285"/>
        <end position="307"/>
    </location>
</feature>
<dbReference type="PANTHER" id="PTHR30250:SF11">
    <property type="entry name" value="O-ANTIGEN TRANSPORTER-RELATED"/>
    <property type="match status" value="1"/>
</dbReference>
<feature type="transmembrane region" description="Helical" evidence="6">
    <location>
        <begin position="12"/>
        <end position="32"/>
    </location>
</feature>
<dbReference type="OrthoDB" id="103403at2"/>
<feature type="transmembrane region" description="Helical" evidence="6">
    <location>
        <begin position="253"/>
        <end position="273"/>
    </location>
</feature>
<feature type="transmembrane region" description="Helical" evidence="6">
    <location>
        <begin position="172"/>
        <end position="190"/>
    </location>
</feature>
<dbReference type="RefSeq" id="WP_010554188.1">
    <property type="nucleotide sequence ID" value="NZ_CP011025.1"/>
</dbReference>
<comment type="subcellular location">
    <subcellularLocation>
        <location evidence="1">Cell membrane</location>
        <topology evidence="1">Multi-pass membrane protein</topology>
    </subcellularLocation>
</comment>
<keyword evidence="2" id="KW-1003">Cell membrane</keyword>
<evidence type="ECO:0000256" key="4">
    <source>
        <dbReference type="ARBA" id="ARBA00022989"/>
    </source>
</evidence>
<proteinExistence type="predicted"/>
<keyword evidence="3 6" id="KW-0812">Transmembrane</keyword>
<feature type="transmembrane region" description="Helical" evidence="6">
    <location>
        <begin position="44"/>
        <end position="66"/>
    </location>
</feature>
<feature type="transmembrane region" description="Helical" evidence="6">
    <location>
        <begin position="148"/>
        <end position="166"/>
    </location>
</feature>
<dbReference type="InterPro" id="IPR002797">
    <property type="entry name" value="Polysacc_synth"/>
</dbReference>
<feature type="transmembrane region" description="Helical" evidence="6">
    <location>
        <begin position="78"/>
        <end position="101"/>
    </location>
</feature>
<evidence type="ECO:0000256" key="1">
    <source>
        <dbReference type="ARBA" id="ARBA00004651"/>
    </source>
</evidence>
<organism evidence="7 8">
    <name type="scientific">Pseudoalteromonas arctica A 37-1-2</name>
    <dbReference type="NCBI Taxonomy" id="1117313"/>
    <lineage>
        <taxon>Bacteria</taxon>
        <taxon>Pseudomonadati</taxon>
        <taxon>Pseudomonadota</taxon>
        <taxon>Gammaproteobacteria</taxon>
        <taxon>Alteromonadales</taxon>
        <taxon>Pseudoalteromonadaceae</taxon>
        <taxon>Pseudoalteromonas</taxon>
    </lineage>
</organism>
<dbReference type="CDD" id="cd13128">
    <property type="entry name" value="MATE_Wzx_like"/>
    <property type="match status" value="1"/>
</dbReference>
<keyword evidence="5 6" id="KW-0472">Membrane</keyword>
<feature type="transmembrane region" description="Helical" evidence="6">
    <location>
        <begin position="113"/>
        <end position="136"/>
    </location>
</feature>
<sequence length="438" mass="49800">MSKKNNIGKIFWYGLENLTTIAFGLLSVVLVARLFGPESLGKLSYIQAISALTVFITVLGLDHIIVKDLARQPSNTKYISTIFITQLLAWVTQCAIIYTIIWHMGDGHVETDVFVIFCWISISVYFSRATVIKLYFQSVNLPKKIGMSALSSRLIALMYLFYALYLKLPYEYVIAFIPLQAAFQFLFLFYEYKKIQKIELYFDFNILKKVLKEAKPLLIAGAIYPLFIQADIVLITSMMTEGDAGIYSAAGKVIMQFTFVGTIITMAFYLPLVKKVDENSEDLDYFFSGLIKILFVLGLFSAIFVGIFADDIVKLLFGDEFTDAAPILKILIWKVVVIYLAAVFSRMLILMNLAKFELIKSIVAASFSLSMNYLLIPIYGLYSAAIVSVLSFFIADLFFYVLFKKTRYIFITAMRAILNVFINPIQTYKNINYVISIK</sequence>
<dbReference type="InterPro" id="IPR050833">
    <property type="entry name" value="Poly_Biosynth_Transport"/>
</dbReference>
<dbReference type="PANTHER" id="PTHR30250">
    <property type="entry name" value="PST FAMILY PREDICTED COLANIC ACID TRANSPORTER"/>
    <property type="match status" value="1"/>
</dbReference>
<accession>A0A290S7B4</accession>
<evidence type="ECO:0000313" key="8">
    <source>
        <dbReference type="Proteomes" id="UP000016505"/>
    </source>
</evidence>
<dbReference type="GO" id="GO:0005886">
    <property type="term" value="C:plasma membrane"/>
    <property type="evidence" value="ECO:0007669"/>
    <property type="project" value="UniProtKB-SubCell"/>
</dbReference>
<evidence type="ECO:0000256" key="6">
    <source>
        <dbReference type="SAM" id="Phobius"/>
    </source>
</evidence>
<evidence type="ECO:0000256" key="5">
    <source>
        <dbReference type="ARBA" id="ARBA00023136"/>
    </source>
</evidence>
<name>A0A290S7B4_9GAMM</name>
<dbReference type="Pfam" id="PF01943">
    <property type="entry name" value="Polysacc_synt"/>
    <property type="match status" value="1"/>
</dbReference>